<dbReference type="Proteomes" id="UP000053660">
    <property type="component" value="Unassembled WGS sequence"/>
</dbReference>
<accession>A0A0B1TSS1</accession>
<keyword evidence="7" id="KW-1133">Transmembrane helix</keyword>
<evidence type="ECO:0000256" key="3">
    <source>
        <dbReference type="ARBA" id="ARBA00022676"/>
    </source>
</evidence>
<gene>
    <name evidence="11" type="ORF">OESDEN_01547</name>
</gene>
<keyword evidence="12" id="KW-1185">Reference proteome</keyword>
<evidence type="ECO:0000256" key="5">
    <source>
        <dbReference type="ARBA" id="ARBA00022692"/>
    </source>
</evidence>
<evidence type="ECO:0000256" key="9">
    <source>
        <dbReference type="ARBA" id="ARBA00023136"/>
    </source>
</evidence>
<dbReference type="EMBL" id="KN549308">
    <property type="protein sequence ID" value="KHJ98470.1"/>
    <property type="molecule type" value="Genomic_DNA"/>
</dbReference>
<comment type="subcellular location">
    <subcellularLocation>
        <location evidence="1 10">Golgi apparatus membrane</location>
        <topology evidence="1 10">Single-pass type II membrane protein</topology>
    </subcellularLocation>
</comment>
<dbReference type="PANTHER" id="PTHR11214">
    <property type="entry name" value="BETA-1,3-N-ACETYLGLUCOSAMINYLTRANSFERASE"/>
    <property type="match status" value="1"/>
</dbReference>
<sequence length="102" mass="11813">MYWSLKCDVAEDLKLCLPCEAVIVAVILSTVDHLEYRDVIRRTWTSPKHSKAVQCGHIVIYFIIAAPRDSYDMSRLIAEQEQYNDLIVTDVHESYENLVLKL</sequence>
<dbReference type="GO" id="GO:0016758">
    <property type="term" value="F:hexosyltransferase activity"/>
    <property type="evidence" value="ECO:0007669"/>
    <property type="project" value="InterPro"/>
</dbReference>
<keyword evidence="5" id="KW-0812">Transmembrane</keyword>
<proteinExistence type="inferred from homology"/>
<dbReference type="GO" id="GO:0000139">
    <property type="term" value="C:Golgi membrane"/>
    <property type="evidence" value="ECO:0007669"/>
    <property type="project" value="UniProtKB-SubCell"/>
</dbReference>
<keyword evidence="9" id="KW-0472">Membrane</keyword>
<dbReference type="AlphaFoldDB" id="A0A0B1TSS1"/>
<evidence type="ECO:0000256" key="2">
    <source>
        <dbReference type="ARBA" id="ARBA00008661"/>
    </source>
</evidence>
<keyword evidence="6" id="KW-0735">Signal-anchor</keyword>
<evidence type="ECO:0000313" key="12">
    <source>
        <dbReference type="Proteomes" id="UP000053660"/>
    </source>
</evidence>
<keyword evidence="8 10" id="KW-0333">Golgi apparatus</keyword>
<keyword evidence="4" id="KW-0808">Transferase</keyword>
<comment type="similarity">
    <text evidence="2 10">Belongs to the glycosyltransferase 31 family.</text>
</comment>
<dbReference type="OrthoDB" id="6355886at2759"/>
<dbReference type="EC" id="2.4.1.-" evidence="10"/>
<dbReference type="GO" id="GO:0006493">
    <property type="term" value="P:protein O-linked glycosylation"/>
    <property type="evidence" value="ECO:0007669"/>
    <property type="project" value="TreeGrafter"/>
</dbReference>
<evidence type="ECO:0000256" key="8">
    <source>
        <dbReference type="ARBA" id="ARBA00023034"/>
    </source>
</evidence>
<organism evidence="11 12">
    <name type="scientific">Oesophagostomum dentatum</name>
    <name type="common">Nodular worm</name>
    <dbReference type="NCBI Taxonomy" id="61180"/>
    <lineage>
        <taxon>Eukaryota</taxon>
        <taxon>Metazoa</taxon>
        <taxon>Ecdysozoa</taxon>
        <taxon>Nematoda</taxon>
        <taxon>Chromadorea</taxon>
        <taxon>Rhabditida</taxon>
        <taxon>Rhabditina</taxon>
        <taxon>Rhabditomorpha</taxon>
        <taxon>Strongyloidea</taxon>
        <taxon>Strongylidae</taxon>
        <taxon>Oesophagostomum</taxon>
    </lineage>
</organism>
<reference evidence="11 12" key="1">
    <citation type="submission" date="2014-03" db="EMBL/GenBank/DDBJ databases">
        <title>Draft genome of the hookworm Oesophagostomum dentatum.</title>
        <authorList>
            <person name="Mitreva M."/>
        </authorList>
    </citation>
    <scope>NUCLEOTIDE SEQUENCE [LARGE SCALE GENOMIC DNA]</scope>
    <source>
        <strain evidence="11 12">OD-Hann</strain>
    </source>
</reference>
<evidence type="ECO:0000256" key="10">
    <source>
        <dbReference type="RuleBase" id="RU363063"/>
    </source>
</evidence>
<dbReference type="Pfam" id="PF01762">
    <property type="entry name" value="Galactosyl_T"/>
    <property type="match status" value="1"/>
</dbReference>
<evidence type="ECO:0000256" key="6">
    <source>
        <dbReference type="ARBA" id="ARBA00022968"/>
    </source>
</evidence>
<name>A0A0B1TSS1_OESDE</name>
<keyword evidence="3 10" id="KW-0328">Glycosyltransferase</keyword>
<evidence type="ECO:0000256" key="7">
    <source>
        <dbReference type="ARBA" id="ARBA00022989"/>
    </source>
</evidence>
<evidence type="ECO:0000256" key="1">
    <source>
        <dbReference type="ARBA" id="ARBA00004323"/>
    </source>
</evidence>
<dbReference type="PANTHER" id="PTHR11214:SF314">
    <property type="entry name" value="HEXOSYLTRANSFERASE"/>
    <property type="match status" value="1"/>
</dbReference>
<evidence type="ECO:0000256" key="4">
    <source>
        <dbReference type="ARBA" id="ARBA00022679"/>
    </source>
</evidence>
<protein>
    <recommendedName>
        <fullName evidence="10">Hexosyltransferase</fullName>
        <ecNumber evidence="10">2.4.1.-</ecNumber>
    </recommendedName>
</protein>
<dbReference type="InterPro" id="IPR002659">
    <property type="entry name" value="Glyco_trans_31"/>
</dbReference>
<evidence type="ECO:0000313" key="11">
    <source>
        <dbReference type="EMBL" id="KHJ98470.1"/>
    </source>
</evidence>